<sequence length="398" mass="43517">MTQEIGITASAGTALLAEAIQEAERVLLAAPHVRTERDVAEGLDYLAGLVRVGLASAWASDPADPHFARPSTQWTKMGLDNPDTLYFAAQIAGDAEYVVTGNRGSSADLVFQVLAGSHAGNTSPASHLAFDDRDFPVADDGSFEIRFGPREDGGPGYFTLSPDAQRLLVRQTFSDWTTERAGTLRVQRADRIGVPGEPVTLATVEGRYARAARTLLGYARTFLEFVERFYLDQPVNTMYAPKITPGGLASQYSSAGHFDLADDQALIITVPASGMPYQGMQLGTKWYVSLDYVDHQTSLTADQAHVDPDGRIRFVVTRQDPGLANWLETTGLTEGYLQIRWQRVDRPLTAEDGPTTEVVPYAELAQRLPFHEQQRVTAAQWAQRIAARQAAVGDRMMA</sequence>
<dbReference type="AlphaFoldDB" id="A0A852RGU6"/>
<evidence type="ECO:0000313" key="1">
    <source>
        <dbReference type="EMBL" id="NYD29749.1"/>
    </source>
</evidence>
<proteinExistence type="predicted"/>
<dbReference type="RefSeq" id="WP_218865627.1">
    <property type="nucleotide sequence ID" value="NZ_BAABEF010000001.1"/>
</dbReference>
<accession>A0A852RGU6</accession>
<keyword evidence="2" id="KW-1185">Reference proteome</keyword>
<dbReference type="Proteomes" id="UP000582231">
    <property type="component" value="Unassembled WGS sequence"/>
</dbReference>
<comment type="caution">
    <text evidence="1">The sequence shown here is derived from an EMBL/GenBank/DDBJ whole genome shotgun (WGS) entry which is preliminary data.</text>
</comment>
<evidence type="ECO:0008006" key="3">
    <source>
        <dbReference type="Google" id="ProtNLM"/>
    </source>
</evidence>
<name>A0A852RGU6_9ACTN</name>
<organism evidence="1 2">
    <name type="scientific">Nocardioides kongjuensis</name>
    <dbReference type="NCBI Taxonomy" id="349522"/>
    <lineage>
        <taxon>Bacteria</taxon>
        <taxon>Bacillati</taxon>
        <taxon>Actinomycetota</taxon>
        <taxon>Actinomycetes</taxon>
        <taxon>Propionibacteriales</taxon>
        <taxon>Nocardioidaceae</taxon>
        <taxon>Nocardioides</taxon>
    </lineage>
</organism>
<gene>
    <name evidence="1" type="ORF">BJ958_001295</name>
</gene>
<reference evidence="1 2" key="1">
    <citation type="submission" date="2020-07" db="EMBL/GenBank/DDBJ databases">
        <title>Sequencing the genomes of 1000 actinobacteria strains.</title>
        <authorList>
            <person name="Klenk H.-P."/>
        </authorList>
    </citation>
    <scope>NUCLEOTIDE SEQUENCE [LARGE SCALE GENOMIC DNA]</scope>
    <source>
        <strain evidence="1 2">DSM 19082</strain>
    </source>
</reference>
<protein>
    <recommendedName>
        <fullName evidence="3">DUF1214 domain-containing protein</fullName>
    </recommendedName>
</protein>
<evidence type="ECO:0000313" key="2">
    <source>
        <dbReference type="Proteomes" id="UP000582231"/>
    </source>
</evidence>
<dbReference type="EMBL" id="JACCBF010000001">
    <property type="protein sequence ID" value="NYD29749.1"/>
    <property type="molecule type" value="Genomic_DNA"/>
</dbReference>